<evidence type="ECO:0000256" key="4">
    <source>
        <dbReference type="ARBA" id="ARBA00022989"/>
    </source>
</evidence>
<dbReference type="PANTHER" id="PTHR31621:SF66">
    <property type="entry name" value="PROTEIN DMP2"/>
    <property type="match status" value="1"/>
</dbReference>
<evidence type="ECO:0000256" key="3">
    <source>
        <dbReference type="ARBA" id="ARBA00022692"/>
    </source>
</evidence>
<proteinExistence type="inferred from homology"/>
<evidence type="ECO:0000313" key="8">
    <source>
        <dbReference type="EMBL" id="GMH08337.1"/>
    </source>
</evidence>
<dbReference type="EMBL" id="BSYO01000008">
    <property type="protein sequence ID" value="GMH08337.1"/>
    <property type="molecule type" value="Genomic_DNA"/>
</dbReference>
<organism evidence="8 9">
    <name type="scientific">Nepenthes gracilis</name>
    <name type="common">Slender pitcher plant</name>
    <dbReference type="NCBI Taxonomy" id="150966"/>
    <lineage>
        <taxon>Eukaryota</taxon>
        <taxon>Viridiplantae</taxon>
        <taxon>Streptophyta</taxon>
        <taxon>Embryophyta</taxon>
        <taxon>Tracheophyta</taxon>
        <taxon>Spermatophyta</taxon>
        <taxon>Magnoliopsida</taxon>
        <taxon>eudicotyledons</taxon>
        <taxon>Gunneridae</taxon>
        <taxon>Pentapetalae</taxon>
        <taxon>Caryophyllales</taxon>
        <taxon>Nepenthaceae</taxon>
        <taxon>Nepenthes</taxon>
    </lineage>
</organism>
<feature type="compositionally biased region" description="Gly residues" evidence="6">
    <location>
        <begin position="7"/>
        <end position="20"/>
    </location>
</feature>
<evidence type="ECO:0000256" key="2">
    <source>
        <dbReference type="ARBA" id="ARBA00008707"/>
    </source>
</evidence>
<gene>
    <name evidence="8" type="ORF">Nepgr_010177</name>
</gene>
<feature type="transmembrane region" description="Helical" evidence="7">
    <location>
        <begin position="137"/>
        <end position="157"/>
    </location>
</feature>
<dbReference type="InterPro" id="IPR007770">
    <property type="entry name" value="DMP"/>
</dbReference>
<keyword evidence="9" id="KW-1185">Reference proteome</keyword>
<keyword evidence="4 7" id="KW-1133">Transmembrane helix</keyword>
<reference evidence="8" key="1">
    <citation type="submission" date="2023-05" db="EMBL/GenBank/DDBJ databases">
        <title>Nepenthes gracilis genome sequencing.</title>
        <authorList>
            <person name="Fukushima K."/>
        </authorList>
    </citation>
    <scope>NUCLEOTIDE SEQUENCE</scope>
    <source>
        <strain evidence="8">SING2019-196</strain>
    </source>
</reference>
<comment type="caution">
    <text evidence="8">The sequence shown here is derived from an EMBL/GenBank/DDBJ whole genome shotgun (WGS) entry which is preliminary data.</text>
</comment>
<comment type="similarity">
    <text evidence="2">Belongs to the plant DMP1 protein family.</text>
</comment>
<evidence type="ECO:0000256" key="6">
    <source>
        <dbReference type="SAM" id="MobiDB-lite"/>
    </source>
</evidence>
<feature type="transmembrane region" description="Helical" evidence="7">
    <location>
        <begin position="112"/>
        <end position="131"/>
    </location>
</feature>
<evidence type="ECO:0000256" key="7">
    <source>
        <dbReference type="SAM" id="Phobius"/>
    </source>
</evidence>
<comment type="subcellular location">
    <subcellularLocation>
        <location evidence="1">Membrane</location>
        <topology evidence="1">Multi-pass membrane protein</topology>
    </subcellularLocation>
</comment>
<keyword evidence="5 7" id="KW-0472">Membrane</keyword>
<evidence type="ECO:0000256" key="1">
    <source>
        <dbReference type="ARBA" id="ARBA00004141"/>
    </source>
</evidence>
<evidence type="ECO:0000313" key="9">
    <source>
        <dbReference type="Proteomes" id="UP001279734"/>
    </source>
</evidence>
<dbReference type="GO" id="GO:0005737">
    <property type="term" value="C:cytoplasm"/>
    <property type="evidence" value="ECO:0007669"/>
    <property type="project" value="UniProtKB-ARBA"/>
</dbReference>
<dbReference type="PANTHER" id="PTHR31621">
    <property type="entry name" value="PROTEIN DMP3"/>
    <property type="match status" value="1"/>
</dbReference>
<dbReference type="GO" id="GO:0016020">
    <property type="term" value="C:membrane"/>
    <property type="evidence" value="ECO:0007669"/>
    <property type="project" value="UniProtKB-SubCell"/>
</dbReference>
<dbReference type="Pfam" id="PF05078">
    <property type="entry name" value="DUF679"/>
    <property type="match status" value="1"/>
</dbReference>
<accession>A0AAD3XKU0</accession>
<keyword evidence="3 7" id="KW-0812">Transmembrane</keyword>
<name>A0AAD3XKU0_NEPGR</name>
<dbReference type="GO" id="GO:0010256">
    <property type="term" value="P:endomembrane system organization"/>
    <property type="evidence" value="ECO:0007669"/>
    <property type="project" value="TreeGrafter"/>
</dbReference>
<evidence type="ECO:0000256" key="5">
    <source>
        <dbReference type="ARBA" id="ARBA00023136"/>
    </source>
</evidence>
<dbReference type="Proteomes" id="UP001279734">
    <property type="component" value="Unassembled WGS sequence"/>
</dbReference>
<dbReference type="AlphaFoldDB" id="A0AAD3XKU0"/>
<feature type="region of interest" description="Disordered" evidence="6">
    <location>
        <begin position="1"/>
        <end position="20"/>
    </location>
</feature>
<protein>
    <submittedName>
        <fullName evidence="8">Uncharacterized protein</fullName>
    </submittedName>
</protein>
<sequence>MTAGEKTTGGSGSGSGSGSSGLGSLLKLLPTGTVFAFEFLSPVLSNNGSCSHVNKILTAVLIGCCGLTCALSCFTDSYTDGKKTYYGVATTKGLWTSSSDEKRNDPRYKLEPGDFVHALLSAMVFAAVAVLDSNTNTLVAALPVVVGAVASLVFTFFPSKRHGIGYPPSSSSSEETDKV</sequence>